<protein>
    <submittedName>
        <fullName evidence="2">Uncharacterized protein</fullName>
    </submittedName>
</protein>
<gene>
    <name evidence="2" type="ORF">EI97DRAFT_446520</name>
</gene>
<reference evidence="2" key="1">
    <citation type="journal article" date="2020" name="Stud. Mycol.">
        <title>101 Dothideomycetes genomes: a test case for predicting lifestyles and emergence of pathogens.</title>
        <authorList>
            <person name="Haridas S."/>
            <person name="Albert R."/>
            <person name="Binder M."/>
            <person name="Bloem J."/>
            <person name="Labutti K."/>
            <person name="Salamov A."/>
            <person name="Andreopoulos B."/>
            <person name="Baker S."/>
            <person name="Barry K."/>
            <person name="Bills G."/>
            <person name="Bluhm B."/>
            <person name="Cannon C."/>
            <person name="Castanera R."/>
            <person name="Culley D."/>
            <person name="Daum C."/>
            <person name="Ezra D."/>
            <person name="Gonzalez J."/>
            <person name="Henrissat B."/>
            <person name="Kuo A."/>
            <person name="Liang C."/>
            <person name="Lipzen A."/>
            <person name="Lutzoni F."/>
            <person name="Magnuson J."/>
            <person name="Mondo S."/>
            <person name="Nolan M."/>
            <person name="Ohm R."/>
            <person name="Pangilinan J."/>
            <person name="Park H.-J."/>
            <person name="Ramirez L."/>
            <person name="Alfaro M."/>
            <person name="Sun H."/>
            <person name="Tritt A."/>
            <person name="Yoshinaga Y."/>
            <person name="Zwiers L.-H."/>
            <person name="Turgeon B."/>
            <person name="Goodwin S."/>
            <person name="Spatafora J."/>
            <person name="Crous P."/>
            <person name="Grigoriev I."/>
        </authorList>
    </citation>
    <scope>NUCLEOTIDE SEQUENCE</scope>
    <source>
        <strain evidence="2">CBS 379.55</strain>
    </source>
</reference>
<name>A0A6A6J6G6_WESOR</name>
<dbReference type="Proteomes" id="UP000800097">
    <property type="component" value="Unassembled WGS sequence"/>
</dbReference>
<feature type="region of interest" description="Disordered" evidence="1">
    <location>
        <begin position="1"/>
        <end position="58"/>
    </location>
</feature>
<feature type="compositionally biased region" description="Acidic residues" evidence="1">
    <location>
        <begin position="233"/>
        <end position="243"/>
    </location>
</feature>
<dbReference type="OrthoDB" id="4755622at2759"/>
<dbReference type="AlphaFoldDB" id="A0A6A6J6G6"/>
<feature type="compositionally biased region" description="Basic and acidic residues" evidence="1">
    <location>
        <begin position="558"/>
        <end position="575"/>
    </location>
</feature>
<evidence type="ECO:0000313" key="3">
    <source>
        <dbReference type="Proteomes" id="UP000800097"/>
    </source>
</evidence>
<feature type="region of interest" description="Disordered" evidence="1">
    <location>
        <begin position="506"/>
        <end position="575"/>
    </location>
</feature>
<organism evidence="2 3">
    <name type="scientific">Westerdykella ornata</name>
    <dbReference type="NCBI Taxonomy" id="318751"/>
    <lineage>
        <taxon>Eukaryota</taxon>
        <taxon>Fungi</taxon>
        <taxon>Dikarya</taxon>
        <taxon>Ascomycota</taxon>
        <taxon>Pezizomycotina</taxon>
        <taxon>Dothideomycetes</taxon>
        <taxon>Pleosporomycetidae</taxon>
        <taxon>Pleosporales</taxon>
        <taxon>Sporormiaceae</taxon>
        <taxon>Westerdykella</taxon>
    </lineage>
</organism>
<feature type="region of interest" description="Disordered" evidence="1">
    <location>
        <begin position="156"/>
        <end position="267"/>
    </location>
</feature>
<dbReference type="EMBL" id="ML986538">
    <property type="protein sequence ID" value="KAF2271558.1"/>
    <property type="molecule type" value="Genomic_DNA"/>
</dbReference>
<feature type="compositionally biased region" description="Low complexity" evidence="1">
    <location>
        <begin position="160"/>
        <end position="175"/>
    </location>
</feature>
<feature type="compositionally biased region" description="Basic and acidic residues" evidence="1">
    <location>
        <begin position="220"/>
        <end position="232"/>
    </location>
</feature>
<evidence type="ECO:0000313" key="2">
    <source>
        <dbReference type="EMBL" id="KAF2271558.1"/>
    </source>
</evidence>
<sequence length="575" mass="61554">MSTSPGPDAPSPQKTSTPAPPSTSPLSTAMSMSPTPNPGTSMSPPPLPPASIPTTTTSTPINDILSINRVMDCTSDPALYTTVNIHTAKCAICDLRNMATMRRCPGCTYQVCTPCFDARNGAPLVHGNLGIATTLSALGLPVTPVRRKILNRADGGVGGAAAASSNVGSASAGSSGRTGKGKRDAAANTDVHGSPTPATATKKRAAPKRRQNNKRKGKGRVIDESDAEKTESVMDDADDDVFTETEASSKRRKTLYGSKSPGTSNAGLENLTIRSEVGRPHVRGGAVRQTVAGRIGGDSTIQELLELHGVDRPENRYTEHLLSRSQPICTFPPMSTVSFPCKLFLPRPSAADIHKTIQDRAKAYLREQSVYVGGSKSRETEQMSTSPYTIREYMNNHDARRFRQGTVDSDVEIALQGGLILAVQPWVTKINEALPPGVRREFTLTFDSTFDSLSLPQRAELDRLITDTTARILSQFEVARNYVPGTPSKQVQESAIALTNMSGKAPPLGLFSVTPPRPRQEHARTSPIKPRQGSSLPPAGLFRATPPRTGSDPFADTARTEQDGGNRIFQEAEPH</sequence>
<keyword evidence="3" id="KW-1185">Reference proteome</keyword>
<evidence type="ECO:0000256" key="1">
    <source>
        <dbReference type="SAM" id="MobiDB-lite"/>
    </source>
</evidence>
<feature type="compositionally biased region" description="Basic residues" evidence="1">
    <location>
        <begin position="201"/>
        <end position="219"/>
    </location>
</feature>
<accession>A0A6A6J6G6</accession>
<feature type="compositionally biased region" description="Low complexity" evidence="1">
    <location>
        <begin position="24"/>
        <end position="42"/>
    </location>
</feature>
<dbReference type="GeneID" id="54553211"/>
<dbReference type="RefSeq" id="XP_033649097.1">
    <property type="nucleotide sequence ID" value="XM_033800036.1"/>
</dbReference>
<proteinExistence type="predicted"/>